<accession>A0A8B8AZL2</accession>
<feature type="compositionally biased region" description="Basic and acidic residues" evidence="1">
    <location>
        <begin position="364"/>
        <end position="378"/>
    </location>
</feature>
<keyword evidence="3" id="KW-1185">Reference proteome</keyword>
<feature type="compositionally biased region" description="Basic and acidic residues" evidence="1">
    <location>
        <begin position="298"/>
        <end position="350"/>
    </location>
</feature>
<gene>
    <name evidence="4" type="primary">LOC111106281</name>
</gene>
<feature type="compositionally biased region" description="Basic and acidic residues" evidence="1">
    <location>
        <begin position="1146"/>
        <end position="1160"/>
    </location>
</feature>
<feature type="domain" description="SET" evidence="2">
    <location>
        <begin position="42"/>
        <end position="164"/>
    </location>
</feature>
<dbReference type="PROSITE" id="PS50280">
    <property type="entry name" value="SET"/>
    <property type="match status" value="1"/>
</dbReference>
<feature type="compositionally biased region" description="Acidic residues" evidence="1">
    <location>
        <begin position="454"/>
        <end position="467"/>
    </location>
</feature>
<name>A0A8B8AZL2_CRAVI</name>
<dbReference type="PANTHER" id="PTHR33480:SF1">
    <property type="entry name" value="TYR RECOMBINASE DOMAIN-CONTAINING PROTEIN"/>
    <property type="match status" value="1"/>
</dbReference>
<organism evidence="3 4">
    <name type="scientific">Crassostrea virginica</name>
    <name type="common">Eastern oyster</name>
    <dbReference type="NCBI Taxonomy" id="6565"/>
    <lineage>
        <taxon>Eukaryota</taxon>
        <taxon>Metazoa</taxon>
        <taxon>Spiralia</taxon>
        <taxon>Lophotrochozoa</taxon>
        <taxon>Mollusca</taxon>
        <taxon>Bivalvia</taxon>
        <taxon>Autobranchia</taxon>
        <taxon>Pteriomorphia</taxon>
        <taxon>Ostreida</taxon>
        <taxon>Ostreoidea</taxon>
        <taxon>Ostreidae</taxon>
        <taxon>Crassostrea</taxon>
    </lineage>
</organism>
<feature type="compositionally biased region" description="Basic and acidic residues" evidence="1">
    <location>
        <begin position="264"/>
        <end position="277"/>
    </location>
</feature>
<dbReference type="OrthoDB" id="6159238at2759"/>
<feature type="compositionally biased region" description="Acidic residues" evidence="1">
    <location>
        <begin position="199"/>
        <end position="215"/>
    </location>
</feature>
<evidence type="ECO:0000313" key="4">
    <source>
        <dbReference type="RefSeq" id="XP_022296602.1"/>
    </source>
</evidence>
<feature type="compositionally biased region" description="Basic and acidic residues" evidence="1">
    <location>
        <begin position="399"/>
        <end position="408"/>
    </location>
</feature>
<dbReference type="AlphaFoldDB" id="A0A8B8AZL2"/>
<reference evidence="4" key="1">
    <citation type="submission" date="2025-08" db="UniProtKB">
        <authorList>
            <consortium name="RefSeq"/>
        </authorList>
    </citation>
    <scope>IDENTIFICATION</scope>
    <source>
        <tissue evidence="4">Whole sample</tissue>
    </source>
</reference>
<dbReference type="PANTHER" id="PTHR33480">
    <property type="entry name" value="SET DOMAIN-CONTAINING PROTEIN-RELATED"/>
    <property type="match status" value="1"/>
</dbReference>
<evidence type="ECO:0000313" key="3">
    <source>
        <dbReference type="Proteomes" id="UP000694844"/>
    </source>
</evidence>
<feature type="compositionally biased region" description="Basic and acidic residues" evidence="1">
    <location>
        <begin position="222"/>
        <end position="248"/>
    </location>
</feature>
<feature type="region of interest" description="Disordered" evidence="1">
    <location>
        <begin position="1121"/>
        <end position="1175"/>
    </location>
</feature>
<evidence type="ECO:0000256" key="1">
    <source>
        <dbReference type="SAM" id="MobiDB-lite"/>
    </source>
</evidence>
<feature type="compositionally biased region" description="Acidic residues" evidence="1">
    <location>
        <begin position="1126"/>
        <end position="1139"/>
    </location>
</feature>
<feature type="compositionally biased region" description="Basic and acidic residues" evidence="1">
    <location>
        <begin position="415"/>
        <end position="429"/>
    </location>
</feature>
<protein>
    <submittedName>
        <fullName evidence="4">Uncharacterized protein LOC111106281 isoform X1</fullName>
    </submittedName>
</protein>
<dbReference type="Pfam" id="PF00856">
    <property type="entry name" value="SET"/>
    <property type="match status" value="1"/>
</dbReference>
<feature type="compositionally biased region" description="Acidic residues" evidence="1">
    <location>
        <begin position="430"/>
        <end position="441"/>
    </location>
</feature>
<dbReference type="RefSeq" id="XP_022296602.1">
    <property type="nucleotide sequence ID" value="XM_022440894.1"/>
</dbReference>
<dbReference type="SMART" id="SM00317">
    <property type="entry name" value="SET"/>
    <property type="match status" value="1"/>
</dbReference>
<evidence type="ECO:0000259" key="2">
    <source>
        <dbReference type="PROSITE" id="PS50280"/>
    </source>
</evidence>
<dbReference type="InterPro" id="IPR001214">
    <property type="entry name" value="SET_dom"/>
</dbReference>
<feature type="compositionally biased region" description="Low complexity" evidence="1">
    <location>
        <begin position="498"/>
        <end position="508"/>
    </location>
</feature>
<dbReference type="SUPFAM" id="SSF82199">
    <property type="entry name" value="SET domain"/>
    <property type="match status" value="1"/>
</dbReference>
<dbReference type="Gene3D" id="2.170.270.10">
    <property type="entry name" value="SET domain"/>
    <property type="match status" value="1"/>
</dbReference>
<sequence length="1256" mass="142676">MLSRGKVAAKIALEKCGGPPVKKRRSPVNLAEWWCRAGLDRDGFECKFIDKEIGFGVFSKSDVEKGSFLLEYSGERISSQVAEYREKRRSSNRCYMYYFHWNGFKCIDATRNDGKLGRLVNDAEEGSPLNNCLMKLILVDNYPRLCLFAKRTIKCGEELRYDYGDAHLPWRQKSNIYEDDGTNDESDDDPFDTKHEIVETESESGEDEEMEEEPSTDSNENGYHHSEEEEKRSLVVHPDEQQKGKSESGPEMSAASGKKKKPKKDGGKVNPKEKAESQSESDGDEVKHVGFSTGSDENVVHPPEHQMEESASSDFDKIDSVDIGYHHSEEEEKRSLVVHPDEQQKEKSESGPEISAASGKKKPKKDEGKVNPKEKAESQSESDGDEVKHIGSSTGNDENVVHPDEQQKGKSASSDFDKIDSVDTEKVESESESDEEMEEELSTGCNEIEKVESEFENGEDEEMDEEPSTGSDDAAVCDIEADEDDDESYHPSEDEGIESTSTCTCSSNEDTSTLHDLDLCSESAMAEHVSDSECSENDDDEEISCRFPLLDSGEKKIIFQEAKKTTTGKYDNKKHSCLFCEKVLANMARHYTLVHFNEPQVAKILILPKKSKERRQLWEKLVNNGDFEHNYSVIEKGHGVIIPKYRKESSESVVLKDYVPCFHCKGMYKKTDLWKHTSQCSVGSKTLHSEKQNHVKLGRLLFPSTCANKHFQEKVLSVMKDDEIKTVIVSDKRIIDFGSRMFEKHGKDEHKNIYISQKLRELGRLVKCSKNQSLNSVDELLCTNNWDTLIKCVKEVAGYSEESHTFTTPSLALKLGHSLQKSANFLKSEGLKENDDDKIKTAESFLSLYENDWTDAISSQALSSLHDKKYNKPLLMPLVEDVKKLNCYLEKEARRLCSDADPCLYNELAQVCLAQIILFNRRRSGEAERMTLSAYKETLATGSGKPDEVVLSTLSEFERTLCHSHLRVEIRGKRGRKVPVLFTKTMKESIDILISMREKANVTQPYLFSRPGSFTKPFRGTDCIRRFSKKAGLQDPNSINSTKLRKQLATLAQVLNLSETSQDILATFQGHNIRVHREFYRLPENALQVAKVSKLLHCINNGMIQKYRGKDFDEIDFIDTEKVESESESDEDEEMEEELSTGCNENVDHSPEHQIEKSASRPESYAASQKKKKIKKDVMIHNPKVPARHHWTLEEKGALKKHFRKDIASGQTPRQLNCLTAIKKEPCLKKFTWKQIKFAVKNLITTHQRQLQKLHD</sequence>
<dbReference type="Proteomes" id="UP000694844">
    <property type="component" value="Chromosome 8"/>
</dbReference>
<dbReference type="GeneID" id="111106281"/>
<dbReference type="InterPro" id="IPR046341">
    <property type="entry name" value="SET_dom_sf"/>
</dbReference>
<proteinExistence type="predicted"/>
<feature type="region of interest" description="Disordered" evidence="1">
    <location>
        <begin position="198"/>
        <end position="508"/>
    </location>
</feature>
<dbReference type="KEGG" id="cvn:111106281"/>